<accession>A0A839GJX2</accession>
<comment type="caution">
    <text evidence="1">The sequence shown here is derived from an EMBL/GenBank/DDBJ whole genome shotgun (WGS) entry which is preliminary data.</text>
</comment>
<keyword evidence="2" id="KW-1185">Reference proteome</keyword>
<dbReference type="EMBL" id="JACJIQ010000006">
    <property type="protein sequence ID" value="MBA9077079.1"/>
    <property type="molecule type" value="Genomic_DNA"/>
</dbReference>
<name>A0A839GJX2_9BACT</name>
<proteinExistence type="predicted"/>
<evidence type="ECO:0000313" key="2">
    <source>
        <dbReference type="Proteomes" id="UP000563094"/>
    </source>
</evidence>
<gene>
    <name evidence="1" type="ORF">FHS90_001790</name>
</gene>
<dbReference type="RefSeq" id="WP_182512724.1">
    <property type="nucleotide sequence ID" value="NZ_JACJIQ010000006.1"/>
</dbReference>
<protein>
    <submittedName>
        <fullName evidence="1">Uncharacterized protein</fullName>
    </submittedName>
</protein>
<dbReference type="AlphaFoldDB" id="A0A839GJX2"/>
<dbReference type="Proteomes" id="UP000563094">
    <property type="component" value="Unassembled WGS sequence"/>
</dbReference>
<evidence type="ECO:0000313" key="1">
    <source>
        <dbReference type="EMBL" id="MBA9077079.1"/>
    </source>
</evidence>
<sequence length="100" mass="11315">MLKPNIEITQDAEISKVSIEARSEKELKDILKGLGNKYPGFDVEEALKSAKWQKEYLDEPLHFQNTIGCKDVFRAVCNAQSTSLSIKEVARQLSIIYSLI</sequence>
<organism evidence="1 2">
    <name type="scientific">Rufibacter quisquiliarum</name>
    <dbReference type="NCBI Taxonomy" id="1549639"/>
    <lineage>
        <taxon>Bacteria</taxon>
        <taxon>Pseudomonadati</taxon>
        <taxon>Bacteroidota</taxon>
        <taxon>Cytophagia</taxon>
        <taxon>Cytophagales</taxon>
        <taxon>Hymenobacteraceae</taxon>
        <taxon>Rufibacter</taxon>
    </lineage>
</organism>
<reference evidence="1 2" key="1">
    <citation type="submission" date="2020-08" db="EMBL/GenBank/DDBJ databases">
        <title>Genomic Encyclopedia of Type Strains, Phase IV (KMG-IV): sequencing the most valuable type-strain genomes for metagenomic binning, comparative biology and taxonomic classification.</title>
        <authorList>
            <person name="Goeker M."/>
        </authorList>
    </citation>
    <scope>NUCLEOTIDE SEQUENCE [LARGE SCALE GENOMIC DNA]</scope>
    <source>
        <strain evidence="1 2">DSM 29854</strain>
    </source>
</reference>